<dbReference type="GO" id="GO:0015074">
    <property type="term" value="P:DNA integration"/>
    <property type="evidence" value="ECO:0007669"/>
    <property type="project" value="InterPro"/>
</dbReference>
<dbReference type="PANTHER" id="PTHR46889">
    <property type="entry name" value="TRANSPOSASE INSF FOR INSERTION SEQUENCE IS3B-RELATED"/>
    <property type="match status" value="1"/>
</dbReference>
<dbReference type="EMBL" id="BNJK01000001">
    <property type="protein sequence ID" value="GHO90184.1"/>
    <property type="molecule type" value="Genomic_DNA"/>
</dbReference>
<dbReference type="InterPro" id="IPR001584">
    <property type="entry name" value="Integrase_cat-core"/>
</dbReference>
<dbReference type="InterPro" id="IPR012337">
    <property type="entry name" value="RNaseH-like_sf"/>
</dbReference>
<accession>A0A8J3IFC4</accession>
<proteinExistence type="predicted"/>
<evidence type="ECO:0000313" key="2">
    <source>
        <dbReference type="EMBL" id="GHO90184.1"/>
    </source>
</evidence>
<dbReference type="AlphaFoldDB" id="A0A8J3IFC4"/>
<dbReference type="PANTHER" id="PTHR46889:SF4">
    <property type="entry name" value="TRANSPOSASE INSO FOR INSERTION SEQUENCE ELEMENT IS911B-RELATED"/>
    <property type="match status" value="1"/>
</dbReference>
<gene>
    <name evidence="2" type="ORF">KSF_002320</name>
</gene>
<comment type="caution">
    <text evidence="2">The sequence shown here is derived from an EMBL/GenBank/DDBJ whole genome shotgun (WGS) entry which is preliminary data.</text>
</comment>
<reference evidence="2" key="1">
    <citation type="submission" date="2020-10" db="EMBL/GenBank/DDBJ databases">
        <title>Taxonomic study of unclassified bacteria belonging to the class Ktedonobacteria.</title>
        <authorList>
            <person name="Yabe S."/>
            <person name="Wang C.M."/>
            <person name="Zheng Y."/>
            <person name="Sakai Y."/>
            <person name="Cavaletti L."/>
            <person name="Monciardini P."/>
            <person name="Donadio S."/>
        </authorList>
    </citation>
    <scope>NUCLEOTIDE SEQUENCE</scope>
    <source>
        <strain evidence="2">ID150040</strain>
    </source>
</reference>
<sequence>MESFFGTLKEEWAERHRFENRREARTAIFSYIETFYNRKRRHSSLGYVSPLAFEERELWRKEKGNI</sequence>
<protein>
    <recommendedName>
        <fullName evidence="1">Integrase catalytic domain-containing protein</fullName>
    </recommendedName>
</protein>
<dbReference type="Pfam" id="PF13333">
    <property type="entry name" value="rve_2"/>
    <property type="match status" value="1"/>
</dbReference>
<dbReference type="InterPro" id="IPR050900">
    <property type="entry name" value="Transposase_IS3/IS150/IS904"/>
</dbReference>
<dbReference type="SUPFAM" id="SSF53098">
    <property type="entry name" value="Ribonuclease H-like"/>
    <property type="match status" value="1"/>
</dbReference>
<evidence type="ECO:0000259" key="1">
    <source>
        <dbReference type="Pfam" id="PF13333"/>
    </source>
</evidence>
<dbReference type="Proteomes" id="UP000597444">
    <property type="component" value="Unassembled WGS sequence"/>
</dbReference>
<feature type="domain" description="Integrase catalytic" evidence="1">
    <location>
        <begin position="2"/>
        <end position="58"/>
    </location>
</feature>
<organism evidence="2 3">
    <name type="scientific">Reticulibacter mediterranei</name>
    <dbReference type="NCBI Taxonomy" id="2778369"/>
    <lineage>
        <taxon>Bacteria</taxon>
        <taxon>Bacillati</taxon>
        <taxon>Chloroflexota</taxon>
        <taxon>Ktedonobacteria</taxon>
        <taxon>Ktedonobacterales</taxon>
        <taxon>Reticulibacteraceae</taxon>
        <taxon>Reticulibacter</taxon>
    </lineage>
</organism>
<evidence type="ECO:0000313" key="3">
    <source>
        <dbReference type="Proteomes" id="UP000597444"/>
    </source>
</evidence>
<keyword evidence="3" id="KW-1185">Reference proteome</keyword>
<name>A0A8J3IFC4_9CHLR</name>